<name>A0A147EWU6_MICTE</name>
<evidence type="ECO:0008006" key="3">
    <source>
        <dbReference type="Google" id="ProtNLM"/>
    </source>
</evidence>
<reference evidence="1 2" key="1">
    <citation type="journal article" date="2016" name="Front. Microbiol.">
        <title>Genomic Resource of Rice Seed Associated Bacteria.</title>
        <authorList>
            <person name="Midha S."/>
            <person name="Bansal K."/>
            <person name="Sharma S."/>
            <person name="Kumar N."/>
            <person name="Patil P.P."/>
            <person name="Chaudhry V."/>
            <person name="Patil P.B."/>
        </authorList>
    </citation>
    <scope>NUCLEOTIDE SEQUENCE [LARGE SCALE GENOMIC DNA]</scope>
    <source>
        <strain evidence="1 2">NS220</strain>
    </source>
</reference>
<protein>
    <recommendedName>
        <fullName evidence="3">PD-(D/E)XK endonuclease-like domain-containing protein</fullName>
    </recommendedName>
</protein>
<accession>A0A147EWU6</accession>
<dbReference type="PATRIC" id="fig|2033.6.peg.2954"/>
<dbReference type="AlphaFoldDB" id="A0A147EWU6"/>
<dbReference type="EMBL" id="LDRT01000056">
    <property type="protein sequence ID" value="KTR94329.1"/>
    <property type="molecule type" value="Genomic_DNA"/>
</dbReference>
<evidence type="ECO:0000313" key="1">
    <source>
        <dbReference type="EMBL" id="KTR94329.1"/>
    </source>
</evidence>
<evidence type="ECO:0000313" key="2">
    <source>
        <dbReference type="Proteomes" id="UP000075025"/>
    </source>
</evidence>
<proteinExistence type="predicted"/>
<organism evidence="1 2">
    <name type="scientific">Microbacterium testaceum</name>
    <name type="common">Aureobacterium testaceum</name>
    <name type="synonym">Brevibacterium testaceum</name>
    <dbReference type="NCBI Taxonomy" id="2033"/>
    <lineage>
        <taxon>Bacteria</taxon>
        <taxon>Bacillati</taxon>
        <taxon>Actinomycetota</taxon>
        <taxon>Actinomycetes</taxon>
        <taxon>Micrococcales</taxon>
        <taxon>Microbacteriaceae</taxon>
        <taxon>Microbacterium</taxon>
    </lineage>
</organism>
<comment type="caution">
    <text evidence="1">The sequence shown here is derived from an EMBL/GenBank/DDBJ whole genome shotgun (WGS) entry which is preliminary data.</text>
</comment>
<gene>
    <name evidence="1" type="ORF">NS220_09280</name>
</gene>
<dbReference type="Proteomes" id="UP000075025">
    <property type="component" value="Unassembled WGS sequence"/>
</dbReference>
<sequence length="297" mass="32163">MYMTTGILTRDLKNSDASIFQYVRAQFPNIKPLQAEYKAQAGPLKVDGTSASAGIVGTAVDLLIRLRLDPADVPDAALLLFPLNVEYHDEIRELSAVAADPSDSSRRARAAWGLAQCVAAYRAGAAFAPYIPSLVRSGQFSASLLMEKSPADVVAELTALLELADRELIPALDAPYALGPLFDLSKLGDGQRIAAEADLIANGLLVDVKTQLGTKTKAGVRTDTITPDQVYQLLAYALLDYSNTYKIDRVGFYSARYGKLTAWSLDTYLITLADRAVDLSSARADLHSLMLEDIEFI</sequence>